<dbReference type="Proteomes" id="UP001595783">
    <property type="component" value="Unassembled WGS sequence"/>
</dbReference>
<evidence type="ECO:0000313" key="2">
    <source>
        <dbReference type="EMBL" id="MFC3847225.1"/>
    </source>
</evidence>
<accession>A0ABV7ZGB5</accession>
<comment type="caution">
    <text evidence="2">The sequence shown here is derived from an EMBL/GenBank/DDBJ whole genome shotgun (WGS) entry which is preliminary data.</text>
</comment>
<organism evidence="2 3">
    <name type="scientific">Helicobacter baculiformis</name>
    <dbReference type="NCBI Taxonomy" id="427351"/>
    <lineage>
        <taxon>Bacteria</taxon>
        <taxon>Pseudomonadati</taxon>
        <taxon>Campylobacterota</taxon>
        <taxon>Epsilonproteobacteria</taxon>
        <taxon>Campylobacterales</taxon>
        <taxon>Helicobacteraceae</taxon>
        <taxon>Helicobacter</taxon>
    </lineage>
</organism>
<feature type="region of interest" description="Disordered" evidence="1">
    <location>
        <begin position="15"/>
        <end position="36"/>
    </location>
</feature>
<gene>
    <name evidence="2" type="ORF">ACFOPX_01575</name>
</gene>
<keyword evidence="3" id="KW-1185">Reference proteome</keyword>
<name>A0ABV7ZGB5_9HELI</name>
<protein>
    <submittedName>
        <fullName evidence="2">Outer membrane beta-barrel protein</fullName>
    </submittedName>
</protein>
<dbReference type="Pfam" id="PF01856">
    <property type="entry name" value="HP_OMP"/>
    <property type="match status" value="1"/>
</dbReference>
<evidence type="ECO:0000313" key="3">
    <source>
        <dbReference type="Proteomes" id="UP001595783"/>
    </source>
</evidence>
<dbReference type="RefSeq" id="WP_233708942.1">
    <property type="nucleotide sequence ID" value="NZ_FZMF01000005.1"/>
</dbReference>
<proteinExistence type="predicted"/>
<dbReference type="EMBL" id="JBHRZO010000006">
    <property type="protein sequence ID" value="MFC3847225.1"/>
    <property type="molecule type" value="Genomic_DNA"/>
</dbReference>
<dbReference type="InterPro" id="IPR002718">
    <property type="entry name" value="OMP_Helicobacter"/>
</dbReference>
<evidence type="ECO:0000256" key="1">
    <source>
        <dbReference type="SAM" id="MobiDB-lite"/>
    </source>
</evidence>
<sequence>MKSLIVAGMVATNPSVTPHPSLQTSQPHTPQAISTIPSDPEIEQLKEQIRDLGGVPETQFYYAKKYIEKHYKNKSEAFKAKKLESYKIAKEKSGFFLGGGYGVGILEESYTGVQVIDTTLGIPVANDVFNTNVTIKGVANMLNLELGYQQFFNLYFGTRIYGDLLVVPGLATISTLNNKNSSKGFGKWVYGLGSLNMDALVDVPLDKQKQHFIGAYAGFGVGMMVLRGMSSSAFNEVIANAYKSSNVFWKMLMQADYTINIGLVFTYKRHLRFELGTKIPLTYLRLGMESAATYYNGQNSRTLIGNNIGFKRSSFAVLNVLYVF</sequence>
<reference evidence="3" key="1">
    <citation type="journal article" date="2019" name="Int. J. Syst. Evol. Microbiol.">
        <title>The Global Catalogue of Microorganisms (GCM) 10K type strain sequencing project: providing services to taxonomists for standard genome sequencing and annotation.</title>
        <authorList>
            <consortium name="The Broad Institute Genomics Platform"/>
            <consortium name="The Broad Institute Genome Sequencing Center for Infectious Disease"/>
            <person name="Wu L."/>
            <person name="Ma J."/>
        </authorList>
    </citation>
    <scope>NUCLEOTIDE SEQUENCE [LARGE SCALE GENOMIC DNA]</scope>
    <source>
        <strain evidence="3">CCUG 53816</strain>
    </source>
</reference>